<gene>
    <name evidence="1" type="ORF">BaRGS_00022418</name>
</gene>
<sequence length="91" mass="10036">MFAPPQTEFWYQNNACPITVLPSTRTLLTITAVSRPTLSKLYWASVHQTLMAASPSLIPNQIFMMVRYCAAAGCRSQASNSENADLLIPTD</sequence>
<protein>
    <submittedName>
        <fullName evidence="1">Uncharacterized protein</fullName>
    </submittedName>
</protein>
<comment type="caution">
    <text evidence="1">The sequence shown here is derived from an EMBL/GenBank/DDBJ whole genome shotgun (WGS) entry which is preliminary data.</text>
</comment>
<evidence type="ECO:0000313" key="1">
    <source>
        <dbReference type="EMBL" id="KAK7486370.1"/>
    </source>
</evidence>
<dbReference type="Proteomes" id="UP001519460">
    <property type="component" value="Unassembled WGS sequence"/>
</dbReference>
<accession>A0ABD0KHB1</accession>
<proteinExistence type="predicted"/>
<reference evidence="1 2" key="1">
    <citation type="journal article" date="2023" name="Sci. Data">
        <title>Genome assembly of the Korean intertidal mud-creeper Batillaria attramentaria.</title>
        <authorList>
            <person name="Patra A.K."/>
            <person name="Ho P.T."/>
            <person name="Jun S."/>
            <person name="Lee S.J."/>
            <person name="Kim Y."/>
            <person name="Won Y.J."/>
        </authorList>
    </citation>
    <scope>NUCLEOTIDE SEQUENCE [LARGE SCALE GENOMIC DNA]</scope>
    <source>
        <strain evidence="1">Wonlab-2016</strain>
    </source>
</reference>
<organism evidence="1 2">
    <name type="scientific">Batillaria attramentaria</name>
    <dbReference type="NCBI Taxonomy" id="370345"/>
    <lineage>
        <taxon>Eukaryota</taxon>
        <taxon>Metazoa</taxon>
        <taxon>Spiralia</taxon>
        <taxon>Lophotrochozoa</taxon>
        <taxon>Mollusca</taxon>
        <taxon>Gastropoda</taxon>
        <taxon>Caenogastropoda</taxon>
        <taxon>Sorbeoconcha</taxon>
        <taxon>Cerithioidea</taxon>
        <taxon>Batillariidae</taxon>
        <taxon>Batillaria</taxon>
    </lineage>
</organism>
<name>A0ABD0KHB1_9CAEN</name>
<evidence type="ECO:0000313" key="2">
    <source>
        <dbReference type="Proteomes" id="UP001519460"/>
    </source>
</evidence>
<dbReference type="EMBL" id="JACVVK020000180">
    <property type="protein sequence ID" value="KAK7486370.1"/>
    <property type="molecule type" value="Genomic_DNA"/>
</dbReference>
<keyword evidence="2" id="KW-1185">Reference proteome</keyword>
<dbReference type="AlphaFoldDB" id="A0ABD0KHB1"/>